<dbReference type="InterPro" id="IPR003599">
    <property type="entry name" value="Ig_sub"/>
</dbReference>
<evidence type="ECO:0000313" key="15">
    <source>
        <dbReference type="Proteomes" id="UP001219934"/>
    </source>
</evidence>
<evidence type="ECO:0000256" key="6">
    <source>
        <dbReference type="ARBA" id="ARBA00022989"/>
    </source>
</evidence>
<evidence type="ECO:0000256" key="7">
    <source>
        <dbReference type="ARBA" id="ARBA00023136"/>
    </source>
</evidence>
<feature type="region of interest" description="Disordered" evidence="10">
    <location>
        <begin position="839"/>
        <end position="864"/>
    </location>
</feature>
<evidence type="ECO:0000256" key="4">
    <source>
        <dbReference type="ARBA" id="ARBA00022737"/>
    </source>
</evidence>
<feature type="domain" description="Ig-like" evidence="12">
    <location>
        <begin position="278"/>
        <end position="364"/>
    </location>
</feature>
<evidence type="ECO:0000256" key="1">
    <source>
        <dbReference type="ARBA" id="ARBA00004479"/>
    </source>
</evidence>
<dbReference type="InterPro" id="IPR036116">
    <property type="entry name" value="FN3_sf"/>
</dbReference>
<dbReference type="SMART" id="SM00408">
    <property type="entry name" value="IGc2"/>
    <property type="match status" value="5"/>
</dbReference>
<proteinExistence type="inferred from homology"/>
<feature type="region of interest" description="Disordered" evidence="10">
    <location>
        <begin position="1"/>
        <end position="30"/>
    </location>
</feature>
<dbReference type="InterPro" id="IPR007110">
    <property type="entry name" value="Ig-like_dom"/>
</dbReference>
<comment type="subcellular location">
    <subcellularLocation>
        <location evidence="1">Membrane</location>
        <topology evidence="1">Single-pass type I membrane protein</topology>
    </subcellularLocation>
</comment>
<dbReference type="SMART" id="SM00060">
    <property type="entry name" value="FN3"/>
    <property type="match status" value="4"/>
</dbReference>
<evidence type="ECO:0000256" key="2">
    <source>
        <dbReference type="ARBA" id="ARBA00008588"/>
    </source>
</evidence>
<evidence type="ECO:0000256" key="10">
    <source>
        <dbReference type="SAM" id="MobiDB-lite"/>
    </source>
</evidence>
<evidence type="ECO:0000259" key="13">
    <source>
        <dbReference type="PROSITE" id="PS50853"/>
    </source>
</evidence>
<keyword evidence="8" id="KW-1015">Disulfide bond</keyword>
<dbReference type="PROSITE" id="PS50853">
    <property type="entry name" value="FN3"/>
    <property type="match status" value="4"/>
</dbReference>
<keyword evidence="7 11" id="KW-0472">Membrane</keyword>
<dbReference type="PROSITE" id="PS50835">
    <property type="entry name" value="IG_LIKE"/>
    <property type="match status" value="6"/>
</dbReference>
<dbReference type="Pfam" id="PF07679">
    <property type="entry name" value="I-set"/>
    <property type="match status" value="2"/>
</dbReference>
<feature type="compositionally biased region" description="Basic and acidic residues" evidence="10">
    <location>
        <begin position="1251"/>
        <end position="1271"/>
    </location>
</feature>
<dbReference type="InterPro" id="IPR013783">
    <property type="entry name" value="Ig-like_fold"/>
</dbReference>
<dbReference type="SMART" id="SM00409">
    <property type="entry name" value="IG"/>
    <property type="match status" value="6"/>
</dbReference>
<feature type="domain" description="Fibronectin type-III" evidence="13">
    <location>
        <begin position="852"/>
        <end position="947"/>
    </location>
</feature>
<feature type="domain" description="Ig-like" evidence="12">
    <location>
        <begin position="385"/>
        <end position="477"/>
    </location>
</feature>
<dbReference type="GO" id="GO:0098609">
    <property type="term" value="P:cell-cell adhesion"/>
    <property type="evidence" value="ECO:0007669"/>
    <property type="project" value="TreeGrafter"/>
</dbReference>
<feature type="region of interest" description="Disordered" evidence="10">
    <location>
        <begin position="1049"/>
        <end position="1077"/>
    </location>
</feature>
<keyword evidence="9" id="KW-0393">Immunoglobulin domain</keyword>
<feature type="domain" description="Fibronectin type-III" evidence="13">
    <location>
        <begin position="952"/>
        <end position="1067"/>
    </location>
</feature>
<gene>
    <name evidence="14" type="ORF">JOQ06_007068</name>
</gene>
<evidence type="ECO:0000313" key="14">
    <source>
        <dbReference type="EMBL" id="KAJ4934269.1"/>
    </source>
</evidence>
<evidence type="ECO:0008006" key="16">
    <source>
        <dbReference type="Google" id="ProtNLM"/>
    </source>
</evidence>
<dbReference type="Pfam" id="PF00041">
    <property type="entry name" value="fn3"/>
    <property type="match status" value="3"/>
</dbReference>
<feature type="compositionally biased region" description="Basic and acidic residues" evidence="10">
    <location>
        <begin position="12"/>
        <end position="25"/>
    </location>
</feature>
<evidence type="ECO:0000256" key="8">
    <source>
        <dbReference type="ARBA" id="ARBA00023157"/>
    </source>
</evidence>
<protein>
    <recommendedName>
        <fullName evidence="16">Neural cell adhesion molecule L1.1-like</fullName>
    </recommendedName>
</protein>
<evidence type="ECO:0000259" key="12">
    <source>
        <dbReference type="PROSITE" id="PS50835"/>
    </source>
</evidence>
<dbReference type="InterPro" id="IPR026966">
    <property type="entry name" value="Neurofascin/L1/NrCAM_C"/>
</dbReference>
<dbReference type="InterPro" id="IPR003961">
    <property type="entry name" value="FN3_dom"/>
</dbReference>
<evidence type="ECO:0000256" key="11">
    <source>
        <dbReference type="SAM" id="Phobius"/>
    </source>
</evidence>
<dbReference type="FunFam" id="2.60.40.10:FF:000367">
    <property type="entry name" value="Neural cell adhesion molecule L1-like protein"/>
    <property type="match status" value="1"/>
</dbReference>
<accession>A0AAD6FI15</accession>
<dbReference type="PANTHER" id="PTHR44170">
    <property type="entry name" value="PROTEIN SIDEKICK"/>
    <property type="match status" value="1"/>
</dbReference>
<keyword evidence="6 11" id="KW-1133">Transmembrane helix</keyword>
<comment type="caution">
    <text evidence="14">The sequence shown here is derived from an EMBL/GenBank/DDBJ whole genome shotgun (WGS) entry which is preliminary data.</text>
</comment>
<dbReference type="SUPFAM" id="SSF48726">
    <property type="entry name" value="Immunoglobulin"/>
    <property type="match status" value="5"/>
</dbReference>
<feature type="domain" description="Ig-like" evidence="12">
    <location>
        <begin position="575"/>
        <end position="651"/>
    </location>
</feature>
<feature type="transmembrane region" description="Helical" evidence="11">
    <location>
        <begin position="1221"/>
        <end position="1242"/>
    </location>
</feature>
<keyword evidence="15" id="KW-1185">Reference proteome</keyword>
<feature type="region of interest" description="Disordered" evidence="10">
    <location>
        <begin position="994"/>
        <end position="1016"/>
    </location>
</feature>
<dbReference type="FunFam" id="2.60.40.10:FF:000028">
    <property type="entry name" value="Neuronal cell adhesion molecule"/>
    <property type="match status" value="1"/>
</dbReference>
<keyword evidence="5" id="KW-0130">Cell adhesion</keyword>
<dbReference type="Gene3D" id="2.60.40.10">
    <property type="entry name" value="Immunoglobulins"/>
    <property type="match status" value="10"/>
</dbReference>
<keyword evidence="4" id="KW-0677">Repeat</keyword>
<name>A0AAD6FI15_9TELE</name>
<feature type="domain" description="Ig-like" evidence="12">
    <location>
        <begin position="482"/>
        <end position="565"/>
    </location>
</feature>
<dbReference type="InterPro" id="IPR036179">
    <property type="entry name" value="Ig-like_dom_sf"/>
</dbReference>
<dbReference type="Pfam" id="PF13927">
    <property type="entry name" value="Ig_3"/>
    <property type="match status" value="2"/>
</dbReference>
<dbReference type="GO" id="GO:0016020">
    <property type="term" value="C:membrane"/>
    <property type="evidence" value="ECO:0007669"/>
    <property type="project" value="UniProtKB-SubCell"/>
</dbReference>
<dbReference type="InterPro" id="IPR013098">
    <property type="entry name" value="Ig_I-set"/>
</dbReference>
<feature type="domain" description="Ig-like" evidence="12">
    <location>
        <begin position="653"/>
        <end position="745"/>
    </location>
</feature>
<feature type="region of interest" description="Disordered" evidence="10">
    <location>
        <begin position="1316"/>
        <end position="1361"/>
    </location>
</feature>
<organism evidence="14 15">
    <name type="scientific">Pogonophryne albipinna</name>
    <dbReference type="NCBI Taxonomy" id="1090488"/>
    <lineage>
        <taxon>Eukaryota</taxon>
        <taxon>Metazoa</taxon>
        <taxon>Chordata</taxon>
        <taxon>Craniata</taxon>
        <taxon>Vertebrata</taxon>
        <taxon>Euteleostomi</taxon>
        <taxon>Actinopterygii</taxon>
        <taxon>Neopterygii</taxon>
        <taxon>Teleostei</taxon>
        <taxon>Neoteleostei</taxon>
        <taxon>Acanthomorphata</taxon>
        <taxon>Eupercaria</taxon>
        <taxon>Perciformes</taxon>
        <taxon>Notothenioidei</taxon>
        <taxon>Pogonophryne</taxon>
    </lineage>
</organism>
<feature type="domain" description="Ig-like" evidence="12">
    <location>
        <begin position="190"/>
        <end position="273"/>
    </location>
</feature>
<dbReference type="Pfam" id="PF13882">
    <property type="entry name" value="Bravo_FIGEY"/>
    <property type="match status" value="1"/>
</dbReference>
<evidence type="ECO:0000256" key="5">
    <source>
        <dbReference type="ARBA" id="ARBA00022889"/>
    </source>
</evidence>
<dbReference type="PANTHER" id="PTHR44170:SF36">
    <property type="entry name" value="L1 CELL ADHESION MOLECULE"/>
    <property type="match status" value="1"/>
</dbReference>
<dbReference type="Proteomes" id="UP001219934">
    <property type="component" value="Unassembled WGS sequence"/>
</dbReference>
<comment type="similarity">
    <text evidence="2">Belongs to the immunoglobulin superfamily. L1/neurofascin/NgCAM family.</text>
</comment>
<dbReference type="EMBL" id="JAPTMU010000012">
    <property type="protein sequence ID" value="KAJ4934269.1"/>
    <property type="molecule type" value="Genomic_DNA"/>
</dbReference>
<evidence type="ECO:0000256" key="3">
    <source>
        <dbReference type="ARBA" id="ARBA00022692"/>
    </source>
</evidence>
<dbReference type="CDD" id="cd00063">
    <property type="entry name" value="FN3"/>
    <property type="match status" value="4"/>
</dbReference>
<evidence type="ECO:0000256" key="9">
    <source>
        <dbReference type="ARBA" id="ARBA00023319"/>
    </source>
</evidence>
<feature type="region of interest" description="Disordered" evidence="10">
    <location>
        <begin position="108"/>
        <end position="140"/>
    </location>
</feature>
<feature type="region of interest" description="Disordered" evidence="10">
    <location>
        <begin position="1251"/>
        <end position="1301"/>
    </location>
</feature>
<dbReference type="SUPFAM" id="SSF49265">
    <property type="entry name" value="Fibronectin type III"/>
    <property type="match status" value="2"/>
</dbReference>
<dbReference type="InterPro" id="IPR003598">
    <property type="entry name" value="Ig_sub2"/>
</dbReference>
<feature type="domain" description="Fibronectin type-III" evidence="13">
    <location>
        <begin position="752"/>
        <end position="850"/>
    </location>
</feature>
<feature type="compositionally biased region" description="Basic and acidic residues" evidence="10">
    <location>
        <begin position="1003"/>
        <end position="1016"/>
    </location>
</feature>
<dbReference type="FunFam" id="2.60.40.10:FF:000078">
    <property type="entry name" value="Neuronal cell adhesion molecule"/>
    <property type="match status" value="1"/>
</dbReference>
<dbReference type="FunFam" id="2.60.40.10:FF:000057">
    <property type="entry name" value="neural cell adhesion molecule L1"/>
    <property type="match status" value="1"/>
</dbReference>
<feature type="domain" description="Fibronectin type-III" evidence="13">
    <location>
        <begin position="1071"/>
        <end position="1164"/>
    </location>
</feature>
<sequence>MQGVATGRKRGRGVEGRSGGWEKRGRGSVGDGGEKYCCVLLESGGYHGDGGETGKGWQEEMLADLTHTVCSDLFCTLTLSDPLEPQSRRRARPHNSNIKRKRFLCEEHKSKRGETSSTCQQGLDRPTCTRSRSPPSPGLPVDWLVHLPPSKAPQSVGVGGRQSKLSRESVPLDGAAASFQELRSAMSEPPELTELPHSYTVFSHEDINLPCEATGNPTPTFRWVKDGEAFGSEREEFGTLRAQDEEETLDSYGGYYRCYASNTLGTAMTQSVHLIVEPQPVLLKQQRVDKKANEGDSMILACNPPNSSTPPHIHWMDKRMVHIKLNDRVMVGRDGNLYFSNLIQTDSRRDYSCNAQYTAARTVLPLPAVHLTVIQSNDLVHGKKPDFFHPVGSHSSVQAIRSHSVVLECLPKGLTSVSMAVEWKKKDGSLEETSGRVDSDSHGRWFRFDSIEQNDDGEYECIASNNHGSVSHSFTLTVEAPPYWVKKPQSLRYAPGETVRLDCQAEGIPTPKISWSINGELLSDVDDDPRRSVSGGVMILRDVVFADTAVYQCVASNEHDSILLNIYLYVVELPPQILTSDAKVYKFTEGGSVVMDCEEGEDRLPLLSDPRVALLTNGSIIVSDVSHEDSGEYSCSIKHSNISISAHLEVYNQTVILNGPQDVRVLRGSSALLDCAFQKDPRLIKYQIVWKKAEHKMQESSPDDKHTIFDNGTLKVTNIQSDDSARYSCEVITALGSVTASGSITVVARPDPPEGLSLSDVADHSLTLSWNPGKTHNSPIIEFIVEAREEQHTEHGRWRWEEWKRVPGEFNHLELTLHPYCIYRFRVFAVNEIGRSDPSHFSDHHKTPPAVPDRNPSGVRSESTDPKTMIITWDEMDKRFHSGEGFKYHVSWRGGSDAQWNHADVATPPYVINDTGTYTPFEIKVQAVNDVGGAPTPEPEIGYSGEDEPQEAPTNVSTKVMDSTVTVKWKEAQNVRGLLLGYKIYLQRLGPQGGRVRRSLGKQHQEREDKLERARERDREVVVHGVKTSEEVTGLRLYSSYELSVAAFNSKGEGPRSPPHHFSTPQGAPGPPASLRLESPSEKSMILYWSPPEETNGILKGYVVQYQEDLENSLLQMEYIDDPTVTHFELDSLDPSSHYIFNVIASTIVEGPPITRRGATALDGVAPSHINIVPSNTSLNMSWVHGERFRNHAGCDWLDSEVVNSTQAPSVMPGGFAARGWLIGLIAAILLLVLILLILCLIKRSKGGKYAVKDKEDKEGDSEARPMKDETFGEYSDADEKRSDSQPSLCGESKLGSDDSLAEYGDSVDIQFNEDGSFIGQYSNRGPAPPGHESSGPASPDNGVPPPPIAPSMSTILDRPS</sequence>
<reference evidence="14" key="1">
    <citation type="submission" date="2022-11" db="EMBL/GenBank/DDBJ databases">
        <title>Chromosome-level genome of Pogonophryne albipinna.</title>
        <authorList>
            <person name="Jo E."/>
        </authorList>
    </citation>
    <scope>NUCLEOTIDE SEQUENCE</scope>
    <source>
        <strain evidence="14">SGF0006</strain>
        <tissue evidence="14">Muscle</tissue>
    </source>
</reference>
<keyword evidence="3 11" id="KW-0812">Transmembrane</keyword>
<dbReference type="FunFam" id="2.60.40.10:FF:002563">
    <property type="entry name" value="Neural cell adhesion molecule L1"/>
    <property type="match status" value="1"/>
</dbReference>